<dbReference type="RefSeq" id="WP_002865075.1">
    <property type="nucleotide sequence ID" value="NZ_BTEN01000015.1"/>
</dbReference>
<accession>A0A1S2U5U5</accession>
<dbReference type="Proteomes" id="UP000358933">
    <property type="component" value="Unassembled WGS sequence"/>
</dbReference>
<dbReference type="EMBL" id="AACJKW010000002">
    <property type="protein sequence ID" value="EAK8192957.1"/>
    <property type="molecule type" value="Genomic_DNA"/>
</dbReference>
<organism evidence="1 3">
    <name type="scientific">Campylobacter jejuni</name>
    <dbReference type="NCBI Taxonomy" id="197"/>
    <lineage>
        <taxon>Bacteria</taxon>
        <taxon>Pseudomonadati</taxon>
        <taxon>Campylobacterota</taxon>
        <taxon>Epsilonproteobacteria</taxon>
        <taxon>Campylobacterales</taxon>
        <taxon>Campylobacteraceae</taxon>
        <taxon>Campylobacter</taxon>
    </lineage>
</organism>
<evidence type="ECO:0000313" key="4">
    <source>
        <dbReference type="Proteomes" id="UP000482054"/>
    </source>
</evidence>
<evidence type="ECO:0000313" key="1">
    <source>
        <dbReference type="EMBL" id="EAK8192957.1"/>
    </source>
</evidence>
<reference evidence="1 3" key="1">
    <citation type="submission" date="2019-04" db="EMBL/GenBank/DDBJ databases">
        <authorList>
            <person name="Ashton P.M."/>
            <person name="Dallman T."/>
            <person name="Nair S."/>
            <person name="De Pinna E."/>
            <person name="Peters T."/>
            <person name="Grant K."/>
        </authorList>
    </citation>
    <scope>NUCLEOTIDE SEQUENCE [LARGE SCALE GENOMIC DNA]</scope>
    <source>
        <strain evidence="1 3">OXC2299</strain>
    </source>
</reference>
<name>A0A1S2U5U5_CAMJU</name>
<sequence length="143" mass="16974">MQLSYYCFKDRKKRKMPLDTPLNTKNFKLKDKLGLNIKEQIEICNKYGITHKLYVKRKEKGWSLKEILETPKGDKRFKYIIIDDIRRNKQAVSLNSHSKFGRNVLHLGNMSKKANLHFKYSKLDHLALQNNLYQDKNGVIKAY</sequence>
<evidence type="ECO:0000313" key="2">
    <source>
        <dbReference type="EMBL" id="EDJ6169555.1"/>
    </source>
</evidence>
<protein>
    <submittedName>
        <fullName evidence="1">Uncharacterized protein</fullName>
    </submittedName>
</protein>
<reference evidence="2 4" key="2">
    <citation type="submission" date="2019-10" db="EMBL/GenBank/DDBJ databases">
        <authorList>
            <consortium name="PulseNet: The National Subtyping Network for Foodborne Disease Surveillance"/>
            <person name="Tarr C.L."/>
            <person name="Trees E."/>
            <person name="Katz L.S."/>
            <person name="Carleton-Romer H.A."/>
            <person name="Stroika S."/>
            <person name="Kucerova Z."/>
            <person name="Roache K.F."/>
            <person name="Sabol A.L."/>
            <person name="Besser J."/>
            <person name="Gerner-Smidt P."/>
        </authorList>
    </citation>
    <scope>NUCLEOTIDE SEQUENCE [LARGE SCALE GENOMIC DNA]</scope>
    <source>
        <strain evidence="2 4">PNUSAC012955</strain>
    </source>
</reference>
<gene>
    <name evidence="1" type="ORF">E7N58_02000</name>
    <name evidence="2" type="ORF">GFF90_08170</name>
</gene>
<proteinExistence type="predicted"/>
<evidence type="ECO:0000313" key="3">
    <source>
        <dbReference type="Proteomes" id="UP000358933"/>
    </source>
</evidence>
<dbReference type="EMBL" id="AAMOXJ010000017">
    <property type="protein sequence ID" value="EDJ6169555.1"/>
    <property type="molecule type" value="Genomic_DNA"/>
</dbReference>
<dbReference type="AlphaFoldDB" id="A0A1S2U5U5"/>
<dbReference type="Proteomes" id="UP000482054">
    <property type="component" value="Unassembled WGS sequence"/>
</dbReference>
<comment type="caution">
    <text evidence="1">The sequence shown here is derived from an EMBL/GenBank/DDBJ whole genome shotgun (WGS) entry which is preliminary data.</text>
</comment>